<name>A0A6V7P4N9_ANACO</name>
<organism evidence="8">
    <name type="scientific">Ananas comosus var. bracteatus</name>
    <name type="common">red pineapple</name>
    <dbReference type="NCBI Taxonomy" id="296719"/>
    <lineage>
        <taxon>Eukaryota</taxon>
        <taxon>Viridiplantae</taxon>
        <taxon>Streptophyta</taxon>
        <taxon>Embryophyta</taxon>
        <taxon>Tracheophyta</taxon>
        <taxon>Spermatophyta</taxon>
        <taxon>Magnoliopsida</taxon>
        <taxon>Liliopsida</taxon>
        <taxon>Poales</taxon>
        <taxon>Bromeliaceae</taxon>
        <taxon>Bromelioideae</taxon>
        <taxon>Ananas</taxon>
    </lineage>
</organism>
<comment type="subcellular location">
    <subcellularLocation>
        <location evidence="1">Membrane</location>
    </subcellularLocation>
</comment>
<dbReference type="GO" id="GO:0080115">
    <property type="term" value="F:myosin XI tail binding"/>
    <property type="evidence" value="ECO:0007669"/>
    <property type="project" value="UniProtKB-ARBA"/>
</dbReference>
<dbReference type="InterPro" id="IPR007656">
    <property type="entry name" value="GTD-bd"/>
</dbReference>
<keyword evidence="4" id="KW-0472">Membrane</keyword>
<feature type="region of interest" description="Disordered" evidence="6">
    <location>
        <begin position="354"/>
        <end position="373"/>
    </location>
</feature>
<evidence type="ECO:0000259" key="7">
    <source>
        <dbReference type="PROSITE" id="PS51775"/>
    </source>
</evidence>
<dbReference type="PANTHER" id="PTHR31422:SF1">
    <property type="entry name" value="GTD-BINDING DOMAIN-CONTAINING PROTEIN"/>
    <property type="match status" value="1"/>
</dbReference>
<proteinExistence type="predicted"/>
<accession>A0A6V7P4N9</accession>
<gene>
    <name evidence="8" type="ORF">CB5_LOCUS8825</name>
</gene>
<dbReference type="Pfam" id="PF04576">
    <property type="entry name" value="Zein-binding"/>
    <property type="match status" value="1"/>
</dbReference>
<dbReference type="PANTHER" id="PTHR31422">
    <property type="entry name" value="BNAANNG28530D PROTEIN"/>
    <property type="match status" value="1"/>
</dbReference>
<reference evidence="8" key="1">
    <citation type="submission" date="2020-07" db="EMBL/GenBank/DDBJ databases">
        <authorList>
            <person name="Lin J."/>
        </authorList>
    </citation>
    <scope>NUCLEOTIDE SEQUENCE</scope>
</reference>
<dbReference type="GO" id="GO:0016020">
    <property type="term" value="C:membrane"/>
    <property type="evidence" value="ECO:0007669"/>
    <property type="project" value="UniProtKB-SubCell"/>
</dbReference>
<evidence type="ECO:0000256" key="4">
    <source>
        <dbReference type="ARBA" id="ARBA00023136"/>
    </source>
</evidence>
<feature type="domain" description="GTD-binding" evidence="7">
    <location>
        <begin position="4"/>
        <end position="102"/>
    </location>
</feature>
<dbReference type="Pfam" id="PF14282">
    <property type="entry name" value="FlxA"/>
    <property type="match status" value="1"/>
</dbReference>
<keyword evidence="5" id="KW-0175">Coiled coil</keyword>
<feature type="coiled-coil region" evidence="5">
    <location>
        <begin position="10"/>
        <end position="104"/>
    </location>
</feature>
<keyword evidence="2" id="KW-0812">Transmembrane</keyword>
<evidence type="ECO:0000256" key="6">
    <source>
        <dbReference type="SAM" id="MobiDB-lite"/>
    </source>
</evidence>
<evidence type="ECO:0000256" key="2">
    <source>
        <dbReference type="ARBA" id="ARBA00022692"/>
    </source>
</evidence>
<keyword evidence="3" id="KW-1133">Transmembrane helix</keyword>
<dbReference type="EMBL" id="LR862145">
    <property type="protein sequence ID" value="CAD1825614.1"/>
    <property type="molecule type" value="Genomic_DNA"/>
</dbReference>
<evidence type="ECO:0000256" key="5">
    <source>
        <dbReference type="SAM" id="Coils"/>
    </source>
</evidence>
<evidence type="ECO:0000313" key="8">
    <source>
        <dbReference type="EMBL" id="CAD1825614.1"/>
    </source>
</evidence>
<dbReference type="PROSITE" id="PS51775">
    <property type="entry name" value="GTD_BINDING"/>
    <property type="match status" value="1"/>
</dbReference>
<evidence type="ECO:0000256" key="3">
    <source>
        <dbReference type="ARBA" id="ARBA00022989"/>
    </source>
</evidence>
<protein>
    <recommendedName>
        <fullName evidence="7">GTD-binding domain-containing protein</fullName>
    </recommendedName>
</protein>
<evidence type="ECO:0000256" key="1">
    <source>
        <dbReference type="ARBA" id="ARBA00004370"/>
    </source>
</evidence>
<dbReference type="InterPro" id="IPR025577">
    <property type="entry name" value="FlxA"/>
</dbReference>
<sequence length="421" mass="47951">MAEGEVGQLKEALCNQYMIMKKLYMDLEEERDASATAASEALSMILRLQREKAAEKMEASQYKRMAEEKICHAEESLTVLEEVMQQKELEISLLRNQLQLYKHKLSNIGVTVLDIGDERVYGEEYSSDTSDRHSLSVRRNSLPSLHFDKFFRDMDGMDENGSLPQSMQKKLDEYANQLTEKCSEKEIGDQIKKESAIEDTAKLAQTKSSSTIHPVSSGEESSSSCSWYSALSHEVLHDSIVGMKASGEAESNENSVHSTFVHDIFEVSEIRDCRNKIDVHRKDAKGSNFESEVTDDQRLNKALMTRHNRSDISESEKWKHLLQESKLCSPIKGAFSENNRSSTSQANLEQIKKQMKQLEDEKSTRKDDSEKSKEQLKLLKEICEQLNMLESHIKRSNSQKFLPQDDPTVVSIMEAVLSFSI</sequence>
<dbReference type="AlphaFoldDB" id="A0A6V7P4N9"/>